<protein>
    <submittedName>
        <fullName evidence="2 4">Uncharacterized protein</fullName>
    </submittedName>
</protein>
<dbReference type="Proteomes" id="UP000271162">
    <property type="component" value="Unassembled WGS sequence"/>
</dbReference>
<accession>A0A0N4XC72</accession>
<dbReference type="EMBL" id="UYSL01000006">
    <property type="protein sequence ID" value="VDL61822.1"/>
    <property type="molecule type" value="Genomic_DNA"/>
</dbReference>
<evidence type="ECO:0000313" key="4">
    <source>
        <dbReference type="WBParaSite" id="NBR_0000003001-mRNA-1"/>
    </source>
</evidence>
<sequence length="78" mass="8742">MRHEFADDKTFYKGDDGGATQSLCPSRPPNAHRPPTSSSTPEQAGCGLIQRTRQLSEMEGQLLLTTIVSCFRKYKQLR</sequence>
<feature type="region of interest" description="Disordered" evidence="1">
    <location>
        <begin position="1"/>
        <end position="44"/>
    </location>
</feature>
<proteinExistence type="predicted"/>
<feature type="compositionally biased region" description="Basic and acidic residues" evidence="1">
    <location>
        <begin position="1"/>
        <end position="16"/>
    </location>
</feature>
<reference evidence="2 3" key="2">
    <citation type="submission" date="2018-11" db="EMBL/GenBank/DDBJ databases">
        <authorList>
            <consortium name="Pathogen Informatics"/>
        </authorList>
    </citation>
    <scope>NUCLEOTIDE SEQUENCE [LARGE SCALE GENOMIC DNA]</scope>
</reference>
<dbReference type="WBParaSite" id="NBR_0000003001-mRNA-1">
    <property type="protein sequence ID" value="NBR_0000003001-mRNA-1"/>
    <property type="gene ID" value="NBR_0000003001"/>
</dbReference>
<reference evidence="4" key="1">
    <citation type="submission" date="2017-02" db="UniProtKB">
        <authorList>
            <consortium name="WormBaseParasite"/>
        </authorList>
    </citation>
    <scope>IDENTIFICATION</scope>
</reference>
<gene>
    <name evidence="2" type="ORF">NBR_LOCUS31</name>
</gene>
<organism evidence="4">
    <name type="scientific">Nippostrongylus brasiliensis</name>
    <name type="common">Rat hookworm</name>
    <dbReference type="NCBI Taxonomy" id="27835"/>
    <lineage>
        <taxon>Eukaryota</taxon>
        <taxon>Metazoa</taxon>
        <taxon>Ecdysozoa</taxon>
        <taxon>Nematoda</taxon>
        <taxon>Chromadorea</taxon>
        <taxon>Rhabditida</taxon>
        <taxon>Rhabditina</taxon>
        <taxon>Rhabditomorpha</taxon>
        <taxon>Strongyloidea</taxon>
        <taxon>Heligmosomidae</taxon>
        <taxon>Nippostrongylus</taxon>
    </lineage>
</organism>
<evidence type="ECO:0000313" key="2">
    <source>
        <dbReference type="EMBL" id="VDL61822.1"/>
    </source>
</evidence>
<evidence type="ECO:0000256" key="1">
    <source>
        <dbReference type="SAM" id="MobiDB-lite"/>
    </source>
</evidence>
<keyword evidence="3" id="KW-1185">Reference proteome</keyword>
<evidence type="ECO:0000313" key="3">
    <source>
        <dbReference type="Proteomes" id="UP000271162"/>
    </source>
</evidence>
<name>A0A0N4XC72_NIPBR</name>
<dbReference type="AlphaFoldDB" id="A0A0N4XC72"/>